<dbReference type="Proteomes" id="UP001054821">
    <property type="component" value="Chromosome 4"/>
</dbReference>
<keyword evidence="2" id="KW-1185">Reference proteome</keyword>
<reference evidence="1 2" key="1">
    <citation type="journal article" date="2022" name="G3 (Bethesda)">
        <title>Whole-genome sequence and methylome profiling of the almond [Prunus dulcis (Mill.) D.A. Webb] cultivar 'Nonpareil'.</title>
        <authorList>
            <person name="D'Amico-Willman K.M."/>
            <person name="Ouma W.Z."/>
            <person name="Meulia T."/>
            <person name="Sideli G.M."/>
            <person name="Gradziel T.M."/>
            <person name="Fresnedo-Ramirez J."/>
        </authorList>
    </citation>
    <scope>NUCLEOTIDE SEQUENCE [LARGE SCALE GENOMIC DNA]</scope>
    <source>
        <strain evidence="1">Clone GOH B32 T37-40</strain>
    </source>
</reference>
<protein>
    <submittedName>
        <fullName evidence="1">Uncharacterized protein</fullName>
    </submittedName>
</protein>
<proteinExistence type="predicted"/>
<dbReference type="AlphaFoldDB" id="A0AAD4W4F4"/>
<name>A0AAD4W4F4_PRUDU</name>
<accession>A0AAD4W4F4</accession>
<gene>
    <name evidence="1" type="ORF">L3X38_025549</name>
</gene>
<evidence type="ECO:0000313" key="1">
    <source>
        <dbReference type="EMBL" id="KAI5335416.1"/>
    </source>
</evidence>
<sequence length="165" mass="18674">MASLRRILPTRSFGDAGATSSSSHRTLRVKNSQEITITDIYYKGSFKFRSDYAIKIDKQEDFVIDKNDSFQLFTQHQIDQHLDRKYNHLHIGLVQVAVKPLTRIGLPSSILLCGYDIDTGSQNLAIIYRVSYKVMNTVCPKAKDLDSKGETTLFQTNLEKSNVAV</sequence>
<organism evidence="1 2">
    <name type="scientific">Prunus dulcis</name>
    <name type="common">Almond</name>
    <name type="synonym">Amygdalus dulcis</name>
    <dbReference type="NCBI Taxonomy" id="3755"/>
    <lineage>
        <taxon>Eukaryota</taxon>
        <taxon>Viridiplantae</taxon>
        <taxon>Streptophyta</taxon>
        <taxon>Embryophyta</taxon>
        <taxon>Tracheophyta</taxon>
        <taxon>Spermatophyta</taxon>
        <taxon>Magnoliopsida</taxon>
        <taxon>eudicotyledons</taxon>
        <taxon>Gunneridae</taxon>
        <taxon>Pentapetalae</taxon>
        <taxon>rosids</taxon>
        <taxon>fabids</taxon>
        <taxon>Rosales</taxon>
        <taxon>Rosaceae</taxon>
        <taxon>Amygdaloideae</taxon>
        <taxon>Amygdaleae</taxon>
        <taxon>Prunus</taxon>
    </lineage>
</organism>
<dbReference type="EMBL" id="JAJFAZ020000004">
    <property type="protein sequence ID" value="KAI5335416.1"/>
    <property type="molecule type" value="Genomic_DNA"/>
</dbReference>
<evidence type="ECO:0000313" key="2">
    <source>
        <dbReference type="Proteomes" id="UP001054821"/>
    </source>
</evidence>
<comment type="caution">
    <text evidence="1">The sequence shown here is derived from an EMBL/GenBank/DDBJ whole genome shotgun (WGS) entry which is preliminary data.</text>
</comment>